<feature type="domain" description="PAS" evidence="20">
    <location>
        <begin position="313"/>
        <end position="366"/>
    </location>
</feature>
<evidence type="ECO:0000259" key="21">
    <source>
        <dbReference type="PROSITE" id="PS50113"/>
    </source>
</evidence>
<evidence type="ECO:0000256" key="5">
    <source>
        <dbReference type="ARBA" id="ARBA00022553"/>
    </source>
</evidence>
<keyword evidence="5 17" id="KW-0597">Phosphoprotein</keyword>
<dbReference type="CDD" id="cd00082">
    <property type="entry name" value="HisKA"/>
    <property type="match status" value="1"/>
</dbReference>
<evidence type="ECO:0000256" key="6">
    <source>
        <dbReference type="ARBA" id="ARBA00022679"/>
    </source>
</evidence>
<dbReference type="PROSITE" id="PS50894">
    <property type="entry name" value="HPT"/>
    <property type="match status" value="1"/>
</dbReference>
<dbReference type="InterPro" id="IPR000014">
    <property type="entry name" value="PAS"/>
</dbReference>
<dbReference type="InterPro" id="IPR011006">
    <property type="entry name" value="CheY-like_superfamily"/>
</dbReference>
<comment type="subcellular location">
    <subcellularLocation>
        <location evidence="2">Cell membrane</location>
        <topology evidence="2">Multi-pass membrane protein</topology>
    </subcellularLocation>
</comment>
<dbReference type="Pfam" id="PF00072">
    <property type="entry name" value="Response_reg"/>
    <property type="match status" value="1"/>
</dbReference>
<dbReference type="CDD" id="cd16922">
    <property type="entry name" value="HATPase_EvgS-ArcB-TorS-like"/>
    <property type="match status" value="1"/>
</dbReference>
<evidence type="ECO:0000256" key="12">
    <source>
        <dbReference type="ARBA" id="ARBA00023012"/>
    </source>
</evidence>
<dbReference type="InterPro" id="IPR036890">
    <property type="entry name" value="HATPase_C_sf"/>
</dbReference>
<evidence type="ECO:0000313" key="23">
    <source>
        <dbReference type="EMBL" id="BDS15540.1"/>
    </source>
</evidence>
<dbReference type="SUPFAM" id="SSF55874">
    <property type="entry name" value="ATPase domain of HSP90 chaperone/DNA topoisomerase II/histidine kinase"/>
    <property type="match status" value="1"/>
</dbReference>
<dbReference type="Gene3D" id="1.10.287.130">
    <property type="match status" value="1"/>
</dbReference>
<name>A0A915YLY9_9BACT</name>
<proteinExistence type="predicted"/>
<evidence type="ECO:0000256" key="8">
    <source>
        <dbReference type="ARBA" id="ARBA00022741"/>
    </source>
</evidence>
<dbReference type="Proteomes" id="UP001060919">
    <property type="component" value="Chromosome"/>
</dbReference>
<keyword evidence="6" id="KW-0808">Transferase</keyword>
<dbReference type="Gene3D" id="1.20.120.160">
    <property type="entry name" value="HPT domain"/>
    <property type="match status" value="1"/>
</dbReference>
<keyword evidence="13" id="KW-0472">Membrane</keyword>
<dbReference type="PROSITE" id="PS50112">
    <property type="entry name" value="PAS"/>
    <property type="match status" value="2"/>
</dbReference>
<dbReference type="CDD" id="cd00130">
    <property type="entry name" value="PAS"/>
    <property type="match status" value="2"/>
</dbReference>
<dbReference type="Pfam" id="PF00512">
    <property type="entry name" value="HisKA"/>
    <property type="match status" value="1"/>
</dbReference>
<dbReference type="Pfam" id="PF01627">
    <property type="entry name" value="Hpt"/>
    <property type="match status" value="1"/>
</dbReference>
<dbReference type="SUPFAM" id="SSF47384">
    <property type="entry name" value="Homodimeric domain of signal transducing histidine kinase"/>
    <property type="match status" value="1"/>
</dbReference>
<keyword evidence="10" id="KW-0067">ATP-binding</keyword>
<evidence type="ECO:0000256" key="3">
    <source>
        <dbReference type="ARBA" id="ARBA00012438"/>
    </source>
</evidence>
<evidence type="ECO:0000256" key="13">
    <source>
        <dbReference type="ARBA" id="ARBA00023136"/>
    </source>
</evidence>
<keyword evidence="8" id="KW-0547">Nucleotide-binding</keyword>
<dbReference type="NCBIfam" id="TIGR00229">
    <property type="entry name" value="sensory_box"/>
    <property type="match status" value="2"/>
</dbReference>
<dbReference type="InterPro" id="IPR005467">
    <property type="entry name" value="His_kinase_dom"/>
</dbReference>
<feature type="modified residue" description="4-aspartylphosphate" evidence="17">
    <location>
        <position position="755"/>
    </location>
</feature>
<dbReference type="GO" id="GO:0005886">
    <property type="term" value="C:plasma membrane"/>
    <property type="evidence" value="ECO:0007669"/>
    <property type="project" value="UniProtKB-SubCell"/>
</dbReference>
<dbReference type="AlphaFoldDB" id="A0A915YLY9"/>
<dbReference type="SMART" id="SM00086">
    <property type="entry name" value="PAC"/>
    <property type="match status" value="2"/>
</dbReference>
<dbReference type="SMART" id="SM00448">
    <property type="entry name" value="REC"/>
    <property type="match status" value="1"/>
</dbReference>
<dbReference type="PANTHER" id="PTHR45339">
    <property type="entry name" value="HYBRID SIGNAL TRANSDUCTION HISTIDINE KINASE J"/>
    <property type="match status" value="1"/>
</dbReference>
<evidence type="ECO:0000259" key="19">
    <source>
        <dbReference type="PROSITE" id="PS50110"/>
    </source>
</evidence>
<dbReference type="KEGG" id="aup:AsAng_0063240"/>
<evidence type="ECO:0000256" key="10">
    <source>
        <dbReference type="ARBA" id="ARBA00022840"/>
    </source>
</evidence>
<evidence type="ECO:0000259" key="22">
    <source>
        <dbReference type="PROSITE" id="PS50894"/>
    </source>
</evidence>
<evidence type="ECO:0000256" key="1">
    <source>
        <dbReference type="ARBA" id="ARBA00000085"/>
    </source>
</evidence>
<feature type="domain" description="PAS" evidence="20">
    <location>
        <begin position="187"/>
        <end position="242"/>
    </location>
</feature>
<evidence type="ECO:0000256" key="4">
    <source>
        <dbReference type="ARBA" id="ARBA00022475"/>
    </source>
</evidence>
<dbReference type="EC" id="2.7.13.3" evidence="3"/>
<comment type="catalytic activity">
    <reaction evidence="1">
        <text>ATP + protein L-histidine = ADP + protein N-phospho-L-histidine.</text>
        <dbReference type="EC" id="2.7.13.3"/>
    </reaction>
</comment>
<evidence type="ECO:0000256" key="11">
    <source>
        <dbReference type="ARBA" id="ARBA00022989"/>
    </source>
</evidence>
<dbReference type="InterPro" id="IPR035965">
    <property type="entry name" value="PAS-like_dom_sf"/>
</dbReference>
<dbReference type="PROSITE" id="PS50110">
    <property type="entry name" value="RESPONSE_REGULATORY"/>
    <property type="match status" value="1"/>
</dbReference>
<dbReference type="SMART" id="SM00091">
    <property type="entry name" value="PAS"/>
    <property type="match status" value="2"/>
</dbReference>
<keyword evidence="7" id="KW-0812">Transmembrane</keyword>
<dbReference type="PROSITE" id="PS50113">
    <property type="entry name" value="PAC"/>
    <property type="match status" value="2"/>
</dbReference>
<comment type="subunit">
    <text evidence="14">At low DSF concentrations, interacts with RpfF.</text>
</comment>
<dbReference type="SMART" id="SM00073">
    <property type="entry name" value="HPT"/>
    <property type="match status" value="1"/>
</dbReference>
<dbReference type="FunFam" id="3.30.565.10:FF:000010">
    <property type="entry name" value="Sensor histidine kinase RcsC"/>
    <property type="match status" value="1"/>
</dbReference>
<sequence length="960" mass="109201">MKDSKEIIEHISLLYELSIAIGTSLDMQENCKHFLTILMRRMNIVCASVWVRNNVFDNSEFLNYQLVYGYPMARVKHRKIDKDELLNIGLLQQTSDAPDSDYSLLLEEDQEDELDGNICIVFNLRENGFIKIYFSKTTNEGKLMSKLNPLRDIMDKFALSMNGCIAHGRALYETQKRHRIQKELIASNDKYESVVRSIGEGLVITDLGGYVIFVNESMCRLSGYSQEEIIQSQGYKLMIPEEYWAEYEQKLNERKVGQSDNYEFPMRQKGGGARWVSVSATPYLNSDGIVIGSLALIVDITESKIAQQEILEGRKKLQLILNTSLDAIITIDEDSLVTGWNQSAERMTGYVEKEALGKPLHDLIIPPVMVKGHQEGMKRYLKTGVGPALNQRLELSAIRKSGEEFPIELSIAPIKIQDKYFFSAFLRDITQRKENENALIKAKQRAEKARNVERQFLAHMSHEIRTPMNAVIGMTYLLSQSNLSQDQSDYVEALKFSADSLMAIISDILDLSKIEAGEIELESRPFSLHYLLESLQRTYQFKVQEKNISVEINIDDKIQNQIIGDETRISQILGNLLSNASKFTSDGYIGVNALVEESTDEKYWIKFQVYDTGIGIAEENINQIFASFKQATIDTHREFGGTGLGLSIVKQLIELQGGSIRVESTLGQGTMFTILLPFIDSGMSINEEEVQQTQHNHTLGRLKELEVLIAEDNPINQKLIGSILEQWEVSFDLTKDGVEALEYSMTKKYDLIFMDINMPRMNGYEAVVAITTDSANPNCKTPIITLTAAALHEERKRMFEVGVSDFITKPFSPQLLQQTIINCLDEKAALHEPKNEKLIFEPTATQKAYDLSYLKKFSQGSSKFIIEMVQMFLDHNPQKIKELETFVQNENWDNIQDVAHQMKSTLGTLGMFEQQQIAKKIEDDIRNKKIVKSSIFSLIKELKTGCEKVYPLLKEELNKS</sequence>
<dbReference type="InterPro" id="IPR036641">
    <property type="entry name" value="HPT_dom_sf"/>
</dbReference>
<dbReference type="Gene3D" id="3.40.50.2300">
    <property type="match status" value="1"/>
</dbReference>
<dbReference type="SMART" id="SM00388">
    <property type="entry name" value="HisKA"/>
    <property type="match status" value="1"/>
</dbReference>
<dbReference type="Pfam" id="PF13426">
    <property type="entry name" value="PAS_9"/>
    <property type="match status" value="2"/>
</dbReference>
<evidence type="ECO:0000256" key="16">
    <source>
        <dbReference type="PROSITE-ProRule" id="PRU00110"/>
    </source>
</evidence>
<gene>
    <name evidence="23" type="ORF">AsAng_0063240</name>
</gene>
<evidence type="ECO:0000256" key="2">
    <source>
        <dbReference type="ARBA" id="ARBA00004651"/>
    </source>
</evidence>
<reference evidence="23" key="1">
    <citation type="submission" date="2022-09" db="EMBL/GenBank/DDBJ databases">
        <title>Aureispira anguillicida sp. nov., isolated from Leptocephalus of Japanese eel Anguilla japonica.</title>
        <authorList>
            <person name="Yuasa K."/>
            <person name="Mekata T."/>
            <person name="Ikunari K."/>
        </authorList>
    </citation>
    <scope>NUCLEOTIDE SEQUENCE</scope>
    <source>
        <strain evidence="23">EL160426</strain>
    </source>
</reference>
<keyword evidence="24" id="KW-1185">Reference proteome</keyword>
<dbReference type="CDD" id="cd17546">
    <property type="entry name" value="REC_hyHK_CKI1_RcsC-like"/>
    <property type="match status" value="1"/>
</dbReference>
<dbReference type="FunFam" id="1.10.287.130:FF:000002">
    <property type="entry name" value="Two-component osmosensing histidine kinase"/>
    <property type="match status" value="1"/>
</dbReference>
<dbReference type="RefSeq" id="WP_264790684.1">
    <property type="nucleotide sequence ID" value="NZ_AP026867.1"/>
</dbReference>
<dbReference type="GO" id="GO:0000155">
    <property type="term" value="F:phosphorelay sensor kinase activity"/>
    <property type="evidence" value="ECO:0007669"/>
    <property type="project" value="InterPro"/>
</dbReference>
<evidence type="ECO:0000256" key="14">
    <source>
        <dbReference type="ARBA" id="ARBA00064003"/>
    </source>
</evidence>
<feature type="domain" description="Response regulatory" evidence="19">
    <location>
        <begin position="706"/>
        <end position="824"/>
    </location>
</feature>
<dbReference type="InterPro" id="IPR036097">
    <property type="entry name" value="HisK_dim/P_sf"/>
</dbReference>
<dbReference type="GO" id="GO:0005524">
    <property type="term" value="F:ATP binding"/>
    <property type="evidence" value="ECO:0007669"/>
    <property type="project" value="UniProtKB-KW"/>
</dbReference>
<evidence type="ECO:0000256" key="9">
    <source>
        <dbReference type="ARBA" id="ARBA00022777"/>
    </source>
</evidence>
<feature type="domain" description="HPt" evidence="22">
    <location>
        <begin position="861"/>
        <end position="956"/>
    </location>
</feature>
<accession>A0A915YLY9</accession>
<dbReference type="InterPro" id="IPR001610">
    <property type="entry name" value="PAC"/>
</dbReference>
<keyword evidence="12" id="KW-0902">Two-component regulatory system</keyword>
<dbReference type="PRINTS" id="PR00344">
    <property type="entry name" value="BCTRLSENSOR"/>
</dbReference>
<dbReference type="Pfam" id="PF02518">
    <property type="entry name" value="HATPase_c"/>
    <property type="match status" value="1"/>
</dbReference>
<dbReference type="Gene3D" id="3.30.565.10">
    <property type="entry name" value="Histidine kinase-like ATPase, C-terminal domain"/>
    <property type="match status" value="1"/>
</dbReference>
<dbReference type="Gene3D" id="3.30.450.20">
    <property type="entry name" value="PAS domain"/>
    <property type="match status" value="2"/>
</dbReference>
<dbReference type="SMART" id="SM00387">
    <property type="entry name" value="HATPase_c"/>
    <property type="match status" value="1"/>
</dbReference>
<dbReference type="InterPro" id="IPR001789">
    <property type="entry name" value="Sig_transdc_resp-reg_receiver"/>
</dbReference>
<feature type="domain" description="Histidine kinase" evidence="18">
    <location>
        <begin position="459"/>
        <end position="680"/>
    </location>
</feature>
<dbReference type="InterPro" id="IPR000700">
    <property type="entry name" value="PAS-assoc_C"/>
</dbReference>
<dbReference type="SUPFAM" id="SSF55785">
    <property type="entry name" value="PYP-like sensor domain (PAS domain)"/>
    <property type="match status" value="2"/>
</dbReference>
<evidence type="ECO:0000256" key="15">
    <source>
        <dbReference type="ARBA" id="ARBA00068150"/>
    </source>
</evidence>
<dbReference type="InterPro" id="IPR008207">
    <property type="entry name" value="Sig_transdc_His_kin_Hpt_dom"/>
</dbReference>
<evidence type="ECO:0000259" key="18">
    <source>
        <dbReference type="PROSITE" id="PS50109"/>
    </source>
</evidence>
<dbReference type="PANTHER" id="PTHR45339:SF1">
    <property type="entry name" value="HYBRID SIGNAL TRANSDUCTION HISTIDINE KINASE J"/>
    <property type="match status" value="1"/>
</dbReference>
<feature type="domain" description="PAC" evidence="21">
    <location>
        <begin position="391"/>
        <end position="441"/>
    </location>
</feature>
<feature type="domain" description="PAC" evidence="21">
    <location>
        <begin position="260"/>
        <end position="312"/>
    </location>
</feature>
<organism evidence="23 24">
    <name type="scientific">Aureispira anguillae</name>
    <dbReference type="NCBI Taxonomy" id="2864201"/>
    <lineage>
        <taxon>Bacteria</taxon>
        <taxon>Pseudomonadati</taxon>
        <taxon>Bacteroidota</taxon>
        <taxon>Saprospiria</taxon>
        <taxon>Saprospirales</taxon>
        <taxon>Saprospiraceae</taxon>
        <taxon>Aureispira</taxon>
    </lineage>
</organism>
<keyword evidence="4" id="KW-1003">Cell membrane</keyword>
<dbReference type="SUPFAM" id="SSF47226">
    <property type="entry name" value="Histidine-containing phosphotransfer domain, HPT domain"/>
    <property type="match status" value="1"/>
</dbReference>
<evidence type="ECO:0000313" key="24">
    <source>
        <dbReference type="Proteomes" id="UP001060919"/>
    </source>
</evidence>
<evidence type="ECO:0000259" key="20">
    <source>
        <dbReference type="PROSITE" id="PS50112"/>
    </source>
</evidence>
<dbReference type="InterPro" id="IPR004358">
    <property type="entry name" value="Sig_transdc_His_kin-like_C"/>
</dbReference>
<evidence type="ECO:0000256" key="7">
    <source>
        <dbReference type="ARBA" id="ARBA00022692"/>
    </source>
</evidence>
<protein>
    <recommendedName>
        <fullName evidence="15">Sensory/regulatory protein RpfC</fullName>
        <ecNumber evidence="3">2.7.13.3</ecNumber>
    </recommendedName>
</protein>
<keyword evidence="11" id="KW-1133">Transmembrane helix</keyword>
<dbReference type="PROSITE" id="PS50109">
    <property type="entry name" value="HIS_KIN"/>
    <property type="match status" value="1"/>
</dbReference>
<dbReference type="InterPro" id="IPR003661">
    <property type="entry name" value="HisK_dim/P_dom"/>
</dbReference>
<dbReference type="SUPFAM" id="SSF52172">
    <property type="entry name" value="CheY-like"/>
    <property type="match status" value="1"/>
</dbReference>
<evidence type="ECO:0000256" key="17">
    <source>
        <dbReference type="PROSITE-ProRule" id="PRU00169"/>
    </source>
</evidence>
<feature type="modified residue" description="Phosphohistidine" evidence="16">
    <location>
        <position position="900"/>
    </location>
</feature>
<dbReference type="InterPro" id="IPR003594">
    <property type="entry name" value="HATPase_dom"/>
</dbReference>
<dbReference type="EMBL" id="AP026867">
    <property type="protein sequence ID" value="BDS15540.1"/>
    <property type="molecule type" value="Genomic_DNA"/>
</dbReference>
<keyword evidence="9" id="KW-0418">Kinase</keyword>